<proteinExistence type="inferred from homology"/>
<reference evidence="6" key="1">
    <citation type="submission" date="2019-08" db="EMBL/GenBank/DDBJ databases">
        <title>The improved chromosome-level genome for the pearl oyster Pinctada fucata martensii using PacBio sequencing and Hi-C.</title>
        <authorList>
            <person name="Zheng Z."/>
        </authorList>
    </citation>
    <scope>NUCLEOTIDE SEQUENCE</scope>
    <source>
        <strain evidence="6">ZZ-2019</strain>
        <tissue evidence="6">Adductor muscle</tissue>
    </source>
</reference>
<organism evidence="6 7">
    <name type="scientific">Pinctada imbricata</name>
    <name type="common">Atlantic pearl-oyster</name>
    <name type="synonym">Pinctada martensii</name>
    <dbReference type="NCBI Taxonomy" id="66713"/>
    <lineage>
        <taxon>Eukaryota</taxon>
        <taxon>Metazoa</taxon>
        <taxon>Spiralia</taxon>
        <taxon>Lophotrochozoa</taxon>
        <taxon>Mollusca</taxon>
        <taxon>Bivalvia</taxon>
        <taxon>Autobranchia</taxon>
        <taxon>Pteriomorphia</taxon>
        <taxon>Pterioida</taxon>
        <taxon>Pterioidea</taxon>
        <taxon>Pteriidae</taxon>
        <taxon>Pinctada</taxon>
    </lineage>
</organism>
<comment type="caution">
    <text evidence="6">The sequence shown here is derived from an EMBL/GenBank/DDBJ whole genome shotgun (WGS) entry which is preliminary data.</text>
</comment>
<evidence type="ECO:0000256" key="1">
    <source>
        <dbReference type="ARBA" id="ARBA00004123"/>
    </source>
</evidence>
<feature type="region of interest" description="Disordered" evidence="5">
    <location>
        <begin position="149"/>
        <end position="180"/>
    </location>
</feature>
<dbReference type="AlphaFoldDB" id="A0AA89C857"/>
<dbReference type="InterPro" id="IPR024861">
    <property type="entry name" value="Donson"/>
</dbReference>
<accession>A0AA89C857</accession>
<protein>
    <recommendedName>
        <fullName evidence="8">Protein downstream neighbor of Son</fullName>
    </recommendedName>
</protein>
<dbReference type="PRINTS" id="PR02064">
    <property type="entry name" value="DONSON"/>
</dbReference>
<evidence type="ECO:0000256" key="4">
    <source>
        <dbReference type="ARBA" id="ARBA00025806"/>
    </source>
</evidence>
<dbReference type="PANTHER" id="PTHR12972">
    <property type="entry name" value="DOWNSTREAM NEIGHBOR OF SON"/>
    <property type="match status" value="1"/>
</dbReference>
<keyword evidence="2" id="KW-0217">Developmental protein</keyword>
<evidence type="ECO:0000256" key="2">
    <source>
        <dbReference type="ARBA" id="ARBA00022473"/>
    </source>
</evidence>
<dbReference type="GO" id="GO:0005634">
    <property type="term" value="C:nucleus"/>
    <property type="evidence" value="ECO:0007669"/>
    <property type="project" value="UniProtKB-SubCell"/>
</dbReference>
<sequence>MRVVSDTSLLWCTQVKTAEEAKGLKDFVTCRRSTVANHSGNKPWFQSCCLYWIYPSMPWLRLFPRIVPDSKIRFTSVSLLDPDVNTELQNDWTESFSSVFHQLRSQKCSYFYVCTHQFTVLFRAAGIAGQSAINAFLTPTTRGFREALKKEGTPSSENGKEEDSGKQVEEKDDDKDEYDDEFLETDEGASVWLESIGLDKKYFPSLDPDKVKIQREGFKVIDNRPESLVYVQGGDVQGLFNYLLNCRSCVSTTGPLAGVPPTILAPVKHSIVRQKELDFRNKQMHILEIVGPILPHHIQRFSALFSHTQNNNYSFTFNTHEPTVPFNFDLPCINSDDSVEKEREKLDMQEDVHNSFFDVIEISDRLSSIKELHRSKEGYSWIT</sequence>
<comment type="subcellular location">
    <subcellularLocation>
        <location evidence="1">Nucleus</location>
    </subcellularLocation>
</comment>
<feature type="compositionally biased region" description="Basic and acidic residues" evidence="5">
    <location>
        <begin position="149"/>
        <end position="169"/>
    </location>
</feature>
<evidence type="ECO:0000256" key="3">
    <source>
        <dbReference type="ARBA" id="ARBA00023242"/>
    </source>
</evidence>
<name>A0AA89C857_PINIB</name>
<evidence type="ECO:0000313" key="7">
    <source>
        <dbReference type="Proteomes" id="UP001186944"/>
    </source>
</evidence>
<feature type="compositionally biased region" description="Acidic residues" evidence="5">
    <location>
        <begin position="170"/>
        <end position="180"/>
    </location>
</feature>
<evidence type="ECO:0008006" key="8">
    <source>
        <dbReference type="Google" id="ProtNLM"/>
    </source>
</evidence>
<keyword evidence="7" id="KW-1185">Reference proteome</keyword>
<gene>
    <name evidence="6" type="ORF">FSP39_024959</name>
</gene>
<dbReference type="PANTHER" id="PTHR12972:SF0">
    <property type="entry name" value="PROTEIN DOWNSTREAM NEIGHBOR OF SON"/>
    <property type="match status" value="1"/>
</dbReference>
<keyword evidence="3" id="KW-0539">Nucleus</keyword>
<comment type="similarity">
    <text evidence="4">Belongs to the DONSON family.</text>
</comment>
<evidence type="ECO:0000313" key="6">
    <source>
        <dbReference type="EMBL" id="KAK3098985.1"/>
    </source>
</evidence>
<evidence type="ECO:0000256" key="5">
    <source>
        <dbReference type="SAM" id="MobiDB-lite"/>
    </source>
</evidence>
<dbReference type="Proteomes" id="UP001186944">
    <property type="component" value="Unassembled WGS sequence"/>
</dbReference>
<dbReference type="GO" id="GO:0033260">
    <property type="term" value="P:nuclear DNA replication"/>
    <property type="evidence" value="ECO:0007669"/>
    <property type="project" value="TreeGrafter"/>
</dbReference>
<dbReference type="EMBL" id="VSWD01000007">
    <property type="protein sequence ID" value="KAK3098985.1"/>
    <property type="molecule type" value="Genomic_DNA"/>
</dbReference>